<dbReference type="PANTHER" id="PTHR12661">
    <property type="entry name" value="PETER PAN-RELATED"/>
    <property type="match status" value="1"/>
</dbReference>
<dbReference type="Proteomes" id="UP001057375">
    <property type="component" value="Unassembled WGS sequence"/>
</dbReference>
<name>A0ABQ5KUV0_9EUKA</name>
<reference evidence="2" key="1">
    <citation type="submission" date="2022-03" db="EMBL/GenBank/DDBJ databases">
        <title>Draft genome sequence of Aduncisulcus paluster, a free-living microaerophilic Fornicata.</title>
        <authorList>
            <person name="Yuyama I."/>
            <person name="Kume K."/>
            <person name="Tamura T."/>
            <person name="Inagaki Y."/>
            <person name="Hashimoto T."/>
        </authorList>
    </citation>
    <scope>NUCLEOTIDE SEQUENCE</scope>
    <source>
        <strain evidence="2">NY0171</strain>
    </source>
</reference>
<feature type="region of interest" description="Disordered" evidence="1">
    <location>
        <begin position="507"/>
        <end position="646"/>
    </location>
</feature>
<sequence>MPEEEAFDYHQSYFTSLLDPAPVKTMDCYKRPLPEYGNDQEQITEKNRQMELSIELINNFKDKCRDRPVTDDITIENTKPLLININKKVASIKQLFPEMNITPPFIFHPVIAHIYGDFLLWCSKTYFRFMVSGKVLSREYSDILLGILIVTRAIVPSSEYSDLLKNFKQLGLGQIRKNLLRSIKTNCPQVDSYQGCPGYWNDESGSERLDEDEEEDKDISALIQARQEEASKDKSDDSDIAPLNDVTDKQEEIQAQEDTLGKRRSSASVLSTKPSKKHSSKFISISLPPQHATTLRHLLQPPSSSGTQFLSICPNDAIVIKKICVYGRINLDLPLKPPPKEFGKVRRVAVRKSEGYPLPFIQIHQLEPLSNSQYEKTMEERVTKLLERLSDRPPLRLPKSAPVLTSFSDSFLASTGIYESTNDRTLMKTYTYLDARQDFATVKENLNKVLSKFHSFGFIPPFICIPKLHEKLVLFLEYTMINGKVLNAPKMRKEEWKRWKGHICLDDNDIEEDEEEEEEEKEEEEEEEEEEENVDFEAEEEEKEEEEEHSIDVERDLQDDEEEEEREDREVEVEIEKTEQADEEEEEEKEEEEKENRDDNEDKEESKSEHKDHVIDSKESSKNIQSSGSEETIEEEEEEESSKSEQ</sequence>
<feature type="compositionally biased region" description="Acidic residues" evidence="1">
    <location>
        <begin position="631"/>
        <end position="640"/>
    </location>
</feature>
<feature type="compositionally biased region" description="Acidic residues" evidence="1">
    <location>
        <begin position="557"/>
        <end position="567"/>
    </location>
</feature>
<evidence type="ECO:0000313" key="2">
    <source>
        <dbReference type="EMBL" id="GKT36240.1"/>
    </source>
</evidence>
<evidence type="ECO:0000313" key="3">
    <source>
        <dbReference type="Proteomes" id="UP001057375"/>
    </source>
</evidence>
<feature type="compositionally biased region" description="Basic and acidic residues" evidence="1">
    <location>
        <begin position="568"/>
        <end position="580"/>
    </location>
</feature>
<proteinExistence type="predicted"/>
<accession>A0ABQ5KUV0</accession>
<feature type="compositionally biased region" description="Acidic residues" evidence="1">
    <location>
        <begin position="581"/>
        <end position="603"/>
    </location>
</feature>
<evidence type="ECO:0000256" key="1">
    <source>
        <dbReference type="SAM" id="MobiDB-lite"/>
    </source>
</evidence>
<feature type="compositionally biased region" description="Acidic residues" evidence="1">
    <location>
        <begin position="507"/>
        <end position="549"/>
    </location>
</feature>
<feature type="compositionally biased region" description="Basic and acidic residues" evidence="1">
    <location>
        <begin position="226"/>
        <end position="237"/>
    </location>
</feature>
<gene>
    <name evidence="2" type="ORF">ADUPG1_009243</name>
</gene>
<keyword evidence="3" id="KW-1185">Reference proteome</keyword>
<feature type="compositionally biased region" description="Basic and acidic residues" evidence="1">
    <location>
        <begin position="604"/>
        <end position="621"/>
    </location>
</feature>
<organism evidence="2 3">
    <name type="scientific">Aduncisulcus paluster</name>
    <dbReference type="NCBI Taxonomy" id="2918883"/>
    <lineage>
        <taxon>Eukaryota</taxon>
        <taxon>Metamonada</taxon>
        <taxon>Carpediemonas-like organisms</taxon>
        <taxon>Aduncisulcus</taxon>
    </lineage>
</organism>
<comment type="caution">
    <text evidence="2">The sequence shown here is derived from an EMBL/GenBank/DDBJ whole genome shotgun (WGS) entry which is preliminary data.</text>
</comment>
<feature type="region of interest" description="Disordered" evidence="1">
    <location>
        <begin position="198"/>
        <end position="281"/>
    </location>
</feature>
<protein>
    <submittedName>
        <fullName evidence="2">Uncharacterized protein</fullName>
    </submittedName>
</protein>
<dbReference type="PANTHER" id="PTHR12661:SF5">
    <property type="entry name" value="SUPPRESSOR OF SWI4 1 HOMOLOG"/>
    <property type="match status" value="1"/>
</dbReference>
<dbReference type="InterPro" id="IPR045112">
    <property type="entry name" value="PPAN-like"/>
</dbReference>
<dbReference type="EMBL" id="BQXS01011172">
    <property type="protein sequence ID" value="GKT36240.1"/>
    <property type="molecule type" value="Genomic_DNA"/>
</dbReference>